<evidence type="ECO:0000313" key="3">
    <source>
        <dbReference type="Proteomes" id="UP000189703"/>
    </source>
</evidence>
<dbReference type="KEGG" id="nnu:104608573"/>
<dbReference type="eggNOG" id="ENOG502R1ZZ">
    <property type="taxonomic scope" value="Eukaryota"/>
</dbReference>
<dbReference type="Pfam" id="PF03732">
    <property type="entry name" value="Retrotrans_gag"/>
    <property type="match status" value="1"/>
</dbReference>
<reference evidence="4" key="1">
    <citation type="submission" date="2025-08" db="UniProtKB">
        <authorList>
            <consortium name="RefSeq"/>
        </authorList>
    </citation>
    <scope>IDENTIFICATION</scope>
</reference>
<dbReference type="OrthoDB" id="1749531at2759"/>
<dbReference type="GeneID" id="104608573"/>
<feature type="region of interest" description="Disordered" evidence="1">
    <location>
        <begin position="48"/>
        <end position="78"/>
    </location>
</feature>
<keyword evidence="3" id="KW-1185">Reference proteome</keyword>
<protein>
    <submittedName>
        <fullName evidence="4">Uncharacterized protein LOC104608573</fullName>
    </submittedName>
</protein>
<organism evidence="3 4">
    <name type="scientific">Nelumbo nucifera</name>
    <name type="common">Sacred lotus</name>
    <dbReference type="NCBI Taxonomy" id="4432"/>
    <lineage>
        <taxon>Eukaryota</taxon>
        <taxon>Viridiplantae</taxon>
        <taxon>Streptophyta</taxon>
        <taxon>Embryophyta</taxon>
        <taxon>Tracheophyta</taxon>
        <taxon>Spermatophyta</taxon>
        <taxon>Magnoliopsida</taxon>
        <taxon>Proteales</taxon>
        <taxon>Nelumbonaceae</taxon>
        <taxon>Nelumbo</taxon>
    </lineage>
</organism>
<dbReference type="OMA" id="NHVEVRE"/>
<proteinExistence type="predicted"/>
<evidence type="ECO:0000259" key="2">
    <source>
        <dbReference type="Pfam" id="PF03732"/>
    </source>
</evidence>
<feature type="domain" description="Retrotransposon gag" evidence="2">
    <location>
        <begin position="121"/>
        <end position="185"/>
    </location>
</feature>
<name>A0A1U8BA06_NELNU</name>
<evidence type="ECO:0000256" key="1">
    <source>
        <dbReference type="SAM" id="MobiDB-lite"/>
    </source>
</evidence>
<evidence type="ECO:0000313" key="4">
    <source>
        <dbReference type="RefSeq" id="XP_010272908.1"/>
    </source>
</evidence>
<feature type="compositionally biased region" description="Basic and acidic residues" evidence="1">
    <location>
        <begin position="59"/>
        <end position="72"/>
    </location>
</feature>
<gene>
    <name evidence="4" type="primary">LOC104608573</name>
</gene>
<dbReference type="InParanoid" id="A0A1U8BA06"/>
<dbReference type="AlphaFoldDB" id="A0A1U8BA06"/>
<dbReference type="InterPro" id="IPR005162">
    <property type="entry name" value="Retrotrans_gag_dom"/>
</dbReference>
<dbReference type="RefSeq" id="XP_010272908.1">
    <property type="nucleotide sequence ID" value="XM_010274606.1"/>
</dbReference>
<accession>A0A1U8BA06</accession>
<dbReference type="Proteomes" id="UP000189703">
    <property type="component" value="Unplaced"/>
</dbReference>
<sequence>MGNVEQLSSKVHELEHRLVENHVEVREVKEDVRELRRLLELYFSTKERSPEGAATNNNRHPDRAKGSGERQNDTPTTAVIPKYSHLEFPSYSGSGDPLGWLYHCEQFFRNQRTEEKDKVSLAAFHLTDEAQLWFYRVEQEEPDLSWDQFKSYCLLWFGPPLTSNPLGELINLKQTGTVVEYQRQF</sequence>